<dbReference type="InterPro" id="IPR036279">
    <property type="entry name" value="5-3_exonuclease_C_sf"/>
</dbReference>
<comment type="subcellular location">
    <subcellularLocation>
        <location evidence="2">Nucleus</location>
    </subcellularLocation>
</comment>
<evidence type="ECO:0000256" key="5">
    <source>
        <dbReference type="ARBA" id="ARBA00022722"/>
    </source>
</evidence>
<evidence type="ECO:0000256" key="20">
    <source>
        <dbReference type="ARBA" id="ARBA00064664"/>
    </source>
</evidence>
<evidence type="ECO:0000313" key="23">
    <source>
        <dbReference type="EMBL" id="KAA8908023.1"/>
    </source>
</evidence>
<dbReference type="GO" id="GO:0017108">
    <property type="term" value="F:5'-flap endonuclease activity"/>
    <property type="evidence" value="ECO:0007669"/>
    <property type="project" value="TreeGrafter"/>
</dbReference>
<evidence type="ECO:0000256" key="12">
    <source>
        <dbReference type="ARBA" id="ARBA00022859"/>
    </source>
</evidence>
<proteinExistence type="inferred from homology"/>
<keyword evidence="4" id="KW-0597">Phosphoprotein</keyword>
<evidence type="ECO:0000256" key="17">
    <source>
        <dbReference type="ARBA" id="ARBA00023242"/>
    </source>
</evidence>
<dbReference type="EMBL" id="SWFS01000372">
    <property type="protein sequence ID" value="KAA8908023.1"/>
    <property type="molecule type" value="Genomic_DNA"/>
</dbReference>
<feature type="region of interest" description="Disordered" evidence="21">
    <location>
        <begin position="316"/>
        <end position="468"/>
    </location>
</feature>
<organism evidence="23 24">
    <name type="scientific">Trichomonascus ciferrii</name>
    <dbReference type="NCBI Taxonomy" id="44093"/>
    <lineage>
        <taxon>Eukaryota</taxon>
        <taxon>Fungi</taxon>
        <taxon>Dikarya</taxon>
        <taxon>Ascomycota</taxon>
        <taxon>Saccharomycotina</taxon>
        <taxon>Dipodascomycetes</taxon>
        <taxon>Dipodascales</taxon>
        <taxon>Trichomonascaceae</taxon>
        <taxon>Trichomonascus</taxon>
        <taxon>Trichomonascus ciferrii complex</taxon>
    </lineage>
</organism>
<dbReference type="CDD" id="cd09857">
    <property type="entry name" value="PIN_EXO1"/>
    <property type="match status" value="1"/>
</dbReference>
<dbReference type="OrthoDB" id="26491at2759"/>
<keyword evidence="24" id="KW-1185">Reference proteome</keyword>
<name>A0A642UYW6_9ASCO</name>
<keyword evidence="16" id="KW-0234">DNA repair</keyword>
<dbReference type="GO" id="GO:0051321">
    <property type="term" value="P:meiotic cell cycle"/>
    <property type="evidence" value="ECO:0007669"/>
    <property type="project" value="UniProtKB-KW"/>
</dbReference>
<dbReference type="InterPro" id="IPR029060">
    <property type="entry name" value="PIN-like_dom_sf"/>
</dbReference>
<keyword evidence="9" id="KW-0378">Hydrolase</keyword>
<evidence type="ECO:0000256" key="21">
    <source>
        <dbReference type="SAM" id="MobiDB-lite"/>
    </source>
</evidence>
<evidence type="ECO:0000256" key="10">
    <source>
        <dbReference type="ARBA" id="ARBA00022839"/>
    </source>
</evidence>
<dbReference type="GO" id="GO:0006281">
    <property type="term" value="P:DNA repair"/>
    <property type="evidence" value="ECO:0007669"/>
    <property type="project" value="UniProtKB-KW"/>
</dbReference>
<dbReference type="GO" id="GO:0002376">
    <property type="term" value="P:immune system process"/>
    <property type="evidence" value="ECO:0007669"/>
    <property type="project" value="UniProtKB-KW"/>
</dbReference>
<dbReference type="InterPro" id="IPR006084">
    <property type="entry name" value="XPG/Rad2"/>
</dbReference>
<keyword evidence="5" id="KW-0540">Nuclease</keyword>
<dbReference type="GO" id="GO:0003677">
    <property type="term" value="F:DNA binding"/>
    <property type="evidence" value="ECO:0007669"/>
    <property type="project" value="UniProtKB-KW"/>
</dbReference>
<keyword evidence="12" id="KW-0391">Immunity</keyword>
<evidence type="ECO:0000313" key="24">
    <source>
        <dbReference type="Proteomes" id="UP000761534"/>
    </source>
</evidence>
<evidence type="ECO:0000256" key="11">
    <source>
        <dbReference type="ARBA" id="ARBA00022842"/>
    </source>
</evidence>
<dbReference type="FunFam" id="1.10.150.20:FF:000011">
    <property type="entry name" value="exonuclease 1"/>
    <property type="match status" value="1"/>
</dbReference>
<dbReference type="GO" id="GO:0046872">
    <property type="term" value="F:metal ion binding"/>
    <property type="evidence" value="ECO:0007669"/>
    <property type="project" value="UniProtKB-KW"/>
</dbReference>
<dbReference type="InterPro" id="IPR006085">
    <property type="entry name" value="XPG_DNA_repair_N"/>
</dbReference>
<evidence type="ECO:0000256" key="3">
    <source>
        <dbReference type="ARBA" id="ARBA00010563"/>
    </source>
</evidence>
<dbReference type="InterPro" id="IPR037315">
    <property type="entry name" value="EXO1_H3TH"/>
</dbReference>
<evidence type="ECO:0000256" key="6">
    <source>
        <dbReference type="ARBA" id="ARBA00022723"/>
    </source>
</evidence>
<accession>A0A642UYW6</accession>
<comment type="subunit">
    <text evidence="20">Interacts with the MLH1-PMS2 heterodimer via MLH1. Interacts with MSH3. Interacts with the MSH2-MSH6 heterodimer via MSH2, and this interaction may increase the processivity of the 5'-&gt;3' exonuclease activity. Interacts with PCNA, and this interaction may both stimulate the cryptic 3'-&gt;5' exonuclease activity and suppress the 5'-&gt;3' exonuclease activity. Interacts with WRN, and this interaction stimulates both the 5'-&gt;3' exonuclease activity and cleavage of 5'-overhanging flap structures. Interacts with RECQL/RECQ1, and this interaction stimulates cleavage of 5'-overhanging flap structures. Interacts with DNA helicase ZGRF1; the interaction is increased following DNA damage induction.</text>
</comment>
<dbReference type="AlphaFoldDB" id="A0A642UYW6"/>
<feature type="domain" description="XPG-I" evidence="22">
    <location>
        <begin position="95"/>
        <end position="165"/>
    </location>
</feature>
<dbReference type="InterPro" id="IPR044752">
    <property type="entry name" value="PIN-like_EXO1"/>
</dbReference>
<keyword evidence="11" id="KW-0460">Magnesium</keyword>
<evidence type="ECO:0000256" key="14">
    <source>
        <dbReference type="ARBA" id="ARBA00022990"/>
    </source>
</evidence>
<comment type="caution">
    <text evidence="23">The sequence shown here is derived from an EMBL/GenBank/DDBJ whole genome shotgun (WGS) entry which is preliminary data.</text>
</comment>
<dbReference type="Gene3D" id="3.40.50.1010">
    <property type="entry name" value="5'-nuclease"/>
    <property type="match status" value="1"/>
</dbReference>
<dbReference type="PRINTS" id="PR00853">
    <property type="entry name" value="XPGRADSUPER"/>
</dbReference>
<feature type="compositionally biased region" description="Low complexity" evidence="21">
    <location>
        <begin position="394"/>
        <end position="408"/>
    </location>
</feature>
<dbReference type="CDD" id="cd09908">
    <property type="entry name" value="H3TH_EXO1"/>
    <property type="match status" value="1"/>
</dbReference>
<dbReference type="SUPFAM" id="SSF47807">
    <property type="entry name" value="5' to 3' exonuclease, C-terminal subdomain"/>
    <property type="match status" value="1"/>
</dbReference>
<keyword evidence="10" id="KW-0269">Exonuclease</keyword>
<evidence type="ECO:0000256" key="4">
    <source>
        <dbReference type="ARBA" id="ARBA00022553"/>
    </source>
</evidence>
<dbReference type="Pfam" id="PF00752">
    <property type="entry name" value="XPG_N"/>
    <property type="match status" value="1"/>
</dbReference>
<dbReference type="SMART" id="SM00279">
    <property type="entry name" value="HhH2"/>
    <property type="match status" value="1"/>
</dbReference>
<keyword evidence="15" id="KW-0238">DNA-binding</keyword>
<keyword evidence="18" id="KW-0469">Meiosis</keyword>
<feature type="compositionally biased region" description="Low complexity" evidence="21">
    <location>
        <begin position="366"/>
        <end position="376"/>
    </location>
</feature>
<dbReference type="PANTHER" id="PTHR11081">
    <property type="entry name" value="FLAP ENDONUCLEASE FAMILY MEMBER"/>
    <property type="match status" value="1"/>
</dbReference>
<evidence type="ECO:0000256" key="7">
    <source>
        <dbReference type="ARBA" id="ARBA00022759"/>
    </source>
</evidence>
<keyword evidence="14" id="KW-0007">Acetylation</keyword>
<dbReference type="Proteomes" id="UP000761534">
    <property type="component" value="Unassembled WGS sequence"/>
</dbReference>
<dbReference type="VEuPathDB" id="FungiDB:TRICI_004850"/>
<evidence type="ECO:0000256" key="19">
    <source>
        <dbReference type="ARBA" id="ARBA00057694"/>
    </source>
</evidence>
<dbReference type="FunFam" id="3.40.50.1010:FF:000111">
    <property type="entry name" value="Exonuclease 1"/>
    <property type="match status" value="1"/>
</dbReference>
<evidence type="ECO:0000256" key="2">
    <source>
        <dbReference type="ARBA" id="ARBA00004123"/>
    </source>
</evidence>
<dbReference type="GO" id="GO:0005634">
    <property type="term" value="C:nucleus"/>
    <property type="evidence" value="ECO:0007669"/>
    <property type="project" value="UniProtKB-SubCell"/>
</dbReference>
<evidence type="ECO:0000256" key="1">
    <source>
        <dbReference type="ARBA" id="ARBA00001946"/>
    </source>
</evidence>
<keyword evidence="7" id="KW-0255">Endonuclease</keyword>
<evidence type="ECO:0000256" key="16">
    <source>
        <dbReference type="ARBA" id="ARBA00023204"/>
    </source>
</evidence>
<comment type="cofactor">
    <cofactor evidence="1">
        <name>Mg(2+)</name>
        <dbReference type="ChEBI" id="CHEBI:18420"/>
    </cofactor>
</comment>
<dbReference type="SUPFAM" id="SSF88723">
    <property type="entry name" value="PIN domain-like"/>
    <property type="match status" value="1"/>
</dbReference>
<dbReference type="SMART" id="SM00484">
    <property type="entry name" value="XPGI"/>
    <property type="match status" value="1"/>
</dbReference>
<feature type="compositionally biased region" description="Polar residues" evidence="21">
    <location>
        <begin position="438"/>
        <end position="451"/>
    </location>
</feature>
<dbReference type="InterPro" id="IPR008918">
    <property type="entry name" value="HhH2"/>
</dbReference>
<dbReference type="PANTHER" id="PTHR11081:SF65">
    <property type="entry name" value="DNA DAMAGE-INDUCIBLE PROTEIN DIN7-RELATED"/>
    <property type="match status" value="1"/>
</dbReference>
<evidence type="ECO:0000256" key="9">
    <source>
        <dbReference type="ARBA" id="ARBA00022801"/>
    </source>
</evidence>
<dbReference type="Pfam" id="PF00867">
    <property type="entry name" value="XPG_I"/>
    <property type="match status" value="1"/>
</dbReference>
<keyword evidence="8" id="KW-0227">DNA damage</keyword>
<evidence type="ECO:0000256" key="13">
    <source>
        <dbReference type="ARBA" id="ARBA00022881"/>
    </source>
</evidence>
<evidence type="ECO:0000256" key="15">
    <source>
        <dbReference type="ARBA" id="ARBA00023125"/>
    </source>
</evidence>
<keyword evidence="6" id="KW-0479">Metal-binding</keyword>
<dbReference type="InterPro" id="IPR006086">
    <property type="entry name" value="XPG-I_dom"/>
</dbReference>
<keyword evidence="13" id="KW-0267">Excision nuclease</keyword>
<protein>
    <recommendedName>
        <fullName evidence="22">XPG-I domain-containing protein</fullName>
    </recommendedName>
</protein>
<comment type="similarity">
    <text evidence="3">Belongs to the XPG/RAD2 endonuclease family. EXO1 subfamily.</text>
</comment>
<dbReference type="Gene3D" id="1.10.150.20">
    <property type="entry name" value="5' to 3' exonuclease, C-terminal subdomain"/>
    <property type="match status" value="1"/>
</dbReference>
<evidence type="ECO:0000256" key="8">
    <source>
        <dbReference type="ARBA" id="ARBA00022763"/>
    </source>
</evidence>
<dbReference type="GO" id="GO:0035312">
    <property type="term" value="F:5'-3' DNA exonuclease activity"/>
    <property type="evidence" value="ECO:0007669"/>
    <property type="project" value="InterPro"/>
</dbReference>
<gene>
    <name evidence="23" type="ORF">TRICI_004850</name>
</gene>
<reference evidence="23" key="1">
    <citation type="journal article" date="2019" name="G3 (Bethesda)">
        <title>Genome Assemblies of Two Rare Opportunistic Yeast Pathogens: Diutina rugosa (syn. Candida rugosa) and Trichomonascus ciferrii (syn. Candida ciferrii).</title>
        <authorList>
            <person name="Mixao V."/>
            <person name="Saus E."/>
            <person name="Hansen A.P."/>
            <person name="Lass-Florl C."/>
            <person name="Gabaldon T."/>
        </authorList>
    </citation>
    <scope>NUCLEOTIDE SEQUENCE</scope>
    <source>
        <strain evidence="23">CBS 4856</strain>
    </source>
</reference>
<comment type="function">
    <text evidence="19">5'-&gt;3' double-stranded DNA exonuclease which may also possess a cryptic 3'-&gt;5' double-stranded DNA exonuclease activity. Functions in DNA mismatch repair (MMR) to excise mismatch-containing DNA tracts directed by strand breaks located either 5' or 3' to the mismatch. Also exhibits endonuclease activity against 5'-overhanging flap structures similar to those generated by displacement synthesis when DNA polymerase encounters the 5'-end of a downstream Okazaki fragment. Required for somatic hypermutation (SHM) and class switch recombination (CSR) of immunoglobulin genes. Essential for male and female meiosis.</text>
</comment>
<keyword evidence="17" id="KW-0539">Nucleus</keyword>
<evidence type="ECO:0000259" key="22">
    <source>
        <dbReference type="SMART" id="SM00484"/>
    </source>
</evidence>
<sequence length="468" mass="52783">MDLARGVPTCAYVDYVLRRIKMFLDHQVTPYMVFDGDYLPSKADTEKSRSESRESAKRRGIELLEKGDRQAAFDCLQKAVDITPTMAAQVIHELKKLDLPYVVAPYEADAQMVYLESRGIVQAIVSEDSDLLIFGASRLLTKLNDRAELVEIDKARFRLCREISLVDFTPEQLRTMAIISGCDYSDGIPKIGIKLANRFVRKYKTAEKVLRGIRLDGSYSVPADFENVLTRADLTFQHQRVYCIREKKLIMLNEPQNPISVPEFEHFIGGDLPIETCQQIALGKLDPISKTEITIDVNAQPRVQVTKPKPTKVWFKPIANTPLSQKTTNTPPPTTTPTSNSTIVKSRYRRFFKEDSGSEIDDEEAATTTPTATTTASKFFSKRQKMTTLENKENNNPSSSDNEEPLSPVKKRKSRFDSSDSDTSPPAKKAQSFPITPVTVQKARTTSSTPTFLPGFMERYSYRPNTPR</sequence>
<evidence type="ECO:0000256" key="18">
    <source>
        <dbReference type="ARBA" id="ARBA00023254"/>
    </source>
</evidence>